<keyword evidence="8" id="KW-0868">Chloride</keyword>
<dbReference type="RefSeq" id="WP_247813153.1">
    <property type="nucleotide sequence ID" value="NZ_CP095855.1"/>
</dbReference>
<keyword evidence="9" id="KW-0407">Ion channel</keyword>
<evidence type="ECO:0000256" key="3">
    <source>
        <dbReference type="ARBA" id="ARBA00022692"/>
    </source>
</evidence>
<dbReference type="InterPro" id="IPR001807">
    <property type="entry name" value="ClC"/>
</dbReference>
<evidence type="ECO:0000256" key="8">
    <source>
        <dbReference type="ARBA" id="ARBA00023214"/>
    </source>
</evidence>
<gene>
    <name evidence="13" type="ORF">MYF79_06815</name>
</gene>
<evidence type="ECO:0000256" key="2">
    <source>
        <dbReference type="ARBA" id="ARBA00022448"/>
    </source>
</evidence>
<keyword evidence="5" id="KW-0406">Ion transport</keyword>
<dbReference type="InterPro" id="IPR000644">
    <property type="entry name" value="CBS_dom"/>
</dbReference>
<feature type="transmembrane region" description="Helical" evidence="11">
    <location>
        <begin position="357"/>
        <end position="378"/>
    </location>
</feature>
<dbReference type="SUPFAM" id="SSF54631">
    <property type="entry name" value="CBS-domain pair"/>
    <property type="match status" value="1"/>
</dbReference>
<dbReference type="EMBL" id="CP095855">
    <property type="protein sequence ID" value="UPK71008.1"/>
    <property type="molecule type" value="Genomic_DNA"/>
</dbReference>
<feature type="transmembrane region" description="Helical" evidence="11">
    <location>
        <begin position="218"/>
        <end position="236"/>
    </location>
</feature>
<dbReference type="InterPro" id="IPR050368">
    <property type="entry name" value="ClC-type_chloride_channel"/>
</dbReference>
<dbReference type="Gene3D" id="1.10.3080.10">
    <property type="entry name" value="Clc chloride channel"/>
    <property type="match status" value="1"/>
</dbReference>
<keyword evidence="14" id="KW-1185">Reference proteome</keyword>
<feature type="transmembrane region" description="Helical" evidence="11">
    <location>
        <begin position="322"/>
        <end position="345"/>
    </location>
</feature>
<comment type="subcellular location">
    <subcellularLocation>
        <location evidence="1">Membrane</location>
        <topology evidence="1">Multi-pass membrane protein</topology>
    </subcellularLocation>
</comment>
<feature type="transmembrane region" description="Helical" evidence="11">
    <location>
        <begin position="42"/>
        <end position="64"/>
    </location>
</feature>
<evidence type="ECO:0000313" key="13">
    <source>
        <dbReference type="EMBL" id="UPK71008.1"/>
    </source>
</evidence>
<dbReference type="Proteomes" id="UP000830198">
    <property type="component" value="Chromosome"/>
</dbReference>
<keyword evidence="3 11" id="KW-0812">Transmembrane</keyword>
<feature type="transmembrane region" description="Helical" evidence="11">
    <location>
        <begin position="84"/>
        <end position="103"/>
    </location>
</feature>
<evidence type="ECO:0000256" key="6">
    <source>
        <dbReference type="ARBA" id="ARBA00023136"/>
    </source>
</evidence>
<evidence type="ECO:0000256" key="11">
    <source>
        <dbReference type="SAM" id="Phobius"/>
    </source>
</evidence>
<dbReference type="InterPro" id="IPR046342">
    <property type="entry name" value="CBS_dom_sf"/>
</dbReference>
<dbReference type="PRINTS" id="PR00762">
    <property type="entry name" value="CLCHANNEL"/>
</dbReference>
<evidence type="ECO:0000256" key="1">
    <source>
        <dbReference type="ARBA" id="ARBA00004141"/>
    </source>
</evidence>
<feature type="transmembrane region" description="Helical" evidence="11">
    <location>
        <begin position="418"/>
        <end position="439"/>
    </location>
</feature>
<keyword evidence="6 11" id="KW-0472">Membrane</keyword>
<keyword evidence="2" id="KW-0813">Transport</keyword>
<proteinExistence type="predicted"/>
<dbReference type="SMART" id="SM00116">
    <property type="entry name" value="CBS"/>
    <property type="match status" value="1"/>
</dbReference>
<dbReference type="Pfam" id="PF00654">
    <property type="entry name" value="Voltage_CLC"/>
    <property type="match status" value="1"/>
</dbReference>
<dbReference type="PANTHER" id="PTHR43427">
    <property type="entry name" value="CHLORIDE CHANNEL PROTEIN CLC-E"/>
    <property type="match status" value="1"/>
</dbReference>
<feature type="transmembrane region" description="Helical" evidence="11">
    <location>
        <begin position="390"/>
        <end position="412"/>
    </location>
</feature>
<dbReference type="Pfam" id="PF00571">
    <property type="entry name" value="CBS"/>
    <property type="match status" value="2"/>
</dbReference>
<dbReference type="InterPro" id="IPR014743">
    <property type="entry name" value="Cl-channel_core"/>
</dbReference>
<evidence type="ECO:0000256" key="9">
    <source>
        <dbReference type="ARBA" id="ARBA00023303"/>
    </source>
</evidence>
<reference evidence="13 14" key="1">
    <citation type="submission" date="2022-04" db="EMBL/GenBank/DDBJ databases">
        <title>The arsenic-methylating capacity of Chitinophaga filiformis YT5 during chitin decomposition.</title>
        <authorList>
            <person name="Chen G."/>
            <person name="Liang Y."/>
        </authorList>
    </citation>
    <scope>NUCLEOTIDE SEQUENCE [LARGE SCALE GENOMIC DNA]</scope>
    <source>
        <strain evidence="13 14">YT5</strain>
    </source>
</reference>
<keyword evidence="10" id="KW-0129">CBS domain</keyword>
<protein>
    <submittedName>
        <fullName evidence="13">Chloride channel protein</fullName>
    </submittedName>
</protein>
<dbReference type="PANTHER" id="PTHR43427:SF6">
    <property type="entry name" value="CHLORIDE CHANNEL PROTEIN CLC-E"/>
    <property type="match status" value="1"/>
</dbReference>
<feature type="transmembrane region" description="Helical" evidence="11">
    <location>
        <begin position="181"/>
        <end position="206"/>
    </location>
</feature>
<feature type="domain" description="CBS" evidence="12">
    <location>
        <begin position="535"/>
        <end position="594"/>
    </location>
</feature>
<evidence type="ECO:0000259" key="12">
    <source>
        <dbReference type="PROSITE" id="PS51371"/>
    </source>
</evidence>
<evidence type="ECO:0000256" key="7">
    <source>
        <dbReference type="ARBA" id="ARBA00023173"/>
    </source>
</evidence>
<feature type="domain" description="CBS" evidence="12">
    <location>
        <begin position="473"/>
        <end position="532"/>
    </location>
</feature>
<feature type="transmembrane region" description="Helical" evidence="11">
    <location>
        <begin position="291"/>
        <end position="310"/>
    </location>
</feature>
<organism evidence="13 14">
    <name type="scientific">Chitinophaga filiformis</name>
    <name type="common">Myxococcus filiformis</name>
    <name type="synonym">Flexibacter filiformis</name>
    <dbReference type="NCBI Taxonomy" id="104663"/>
    <lineage>
        <taxon>Bacteria</taxon>
        <taxon>Pseudomonadati</taxon>
        <taxon>Bacteroidota</taxon>
        <taxon>Chitinophagia</taxon>
        <taxon>Chitinophagales</taxon>
        <taxon>Chitinophagaceae</taxon>
        <taxon>Chitinophaga</taxon>
    </lineage>
</organism>
<dbReference type="PROSITE" id="PS51371">
    <property type="entry name" value="CBS"/>
    <property type="match status" value="2"/>
</dbReference>
<evidence type="ECO:0000313" key="14">
    <source>
        <dbReference type="Proteomes" id="UP000830198"/>
    </source>
</evidence>
<feature type="transmembrane region" description="Helical" evidence="11">
    <location>
        <begin position="256"/>
        <end position="279"/>
    </location>
</feature>
<dbReference type="Gene3D" id="3.10.580.10">
    <property type="entry name" value="CBS-domain"/>
    <property type="match status" value="1"/>
</dbReference>
<name>A0ABY4I5U6_CHIFI</name>
<keyword evidence="7" id="KW-0869">Chloride channel</keyword>
<accession>A0ABY4I5U6</accession>
<evidence type="ECO:0000256" key="5">
    <source>
        <dbReference type="ARBA" id="ARBA00023065"/>
    </source>
</evidence>
<evidence type="ECO:0000256" key="4">
    <source>
        <dbReference type="ARBA" id="ARBA00022989"/>
    </source>
</evidence>
<keyword evidence="4 11" id="KW-1133">Transmembrane helix</keyword>
<dbReference type="CDD" id="cd00400">
    <property type="entry name" value="Voltage_gated_ClC"/>
    <property type="match status" value="1"/>
</dbReference>
<sequence length="630" mass="67639">MHGKDIDESISIAPSLDLTIDREQDGNRPLVSKRVLYLSVQVILNAIVIGFIAKALVALISLITNLSFYGKFSIEESSPAHNQLGWLVIIIPVIGGLVVGIMARIGSSAIRGHGIPEAMEQVLTNKSRIKPIITLLKPLSAAISIGTGGPFGAEGPIISTGGAFGSLAGQIMHISPNERKIMLTAGATAGMAAIFGTPVAAVLLAIELLLFEFSPRSIIPVALACATGAAMHYALFSDAPVFAMPAIPSAGSEAMICYVAMGAVIGLIAAFVTKSVYFIEDLFEKLPVHWMWWPAIGSLAVGITGYFAPYTMGVGYSNISQLLSGNITIQLILGLCFLKFISWSISLGSGTSGGTLAPLLTIGGATGLGLGIIVTSLFPQVNISLPTCALIGMAAMFAGSARALLTSIVFAFETTLQPHGLLPLLGACTASYFVSFFMMKSTIMTEKINRRGVQTPDAYEPDILRELNVEEVMDKNVPAVRLDAGIKDILEEPAAKVQNGYGVIIFDKEDKVQGAINLKDLYQGVLKGHTAISDLKYETVVVYPASTLLTTITLMEEHKLDLLPVVSRQNREKVLGVITKDLILSAYRRRREDSDEHQQEISIKRSGYKFLARTKRLRQEQAKRFSRGTK</sequence>
<dbReference type="SUPFAM" id="SSF81340">
    <property type="entry name" value="Clc chloride channel"/>
    <property type="match status" value="1"/>
</dbReference>
<evidence type="ECO:0000256" key="10">
    <source>
        <dbReference type="PROSITE-ProRule" id="PRU00703"/>
    </source>
</evidence>